<evidence type="ECO:0000256" key="6">
    <source>
        <dbReference type="ARBA" id="ARBA00040545"/>
    </source>
</evidence>
<dbReference type="PANTHER" id="PTHR43602:SF1">
    <property type="entry name" value="ENOYL-COA HYDRATASE DOMAIN-CONTAINING PROTEIN 3, MITOCHONDRIAL"/>
    <property type="match status" value="1"/>
</dbReference>
<evidence type="ECO:0000256" key="1">
    <source>
        <dbReference type="ARBA" id="ARBA00005254"/>
    </source>
</evidence>
<name>A0A2V1ZWD3_PSYIM</name>
<dbReference type="AlphaFoldDB" id="A0A2V1ZWD3"/>
<dbReference type="Proteomes" id="UP000245655">
    <property type="component" value="Unassembled WGS sequence"/>
</dbReference>
<keyword evidence="2" id="KW-0276">Fatty acid metabolism</keyword>
<reference evidence="7 8" key="1">
    <citation type="submission" date="2018-05" db="EMBL/GenBank/DDBJ databases">
        <title>Genomic Encyclopedia of Type Strains, Phase IV (KMG-IV): sequencing the most valuable type-strain genomes for metagenomic binning, comparative biology and taxonomic classification.</title>
        <authorList>
            <person name="Goeker M."/>
        </authorList>
    </citation>
    <scope>NUCLEOTIDE SEQUENCE [LARGE SCALE GENOMIC DNA]</scope>
    <source>
        <strain evidence="7 8">DSM 7229</strain>
    </source>
</reference>
<proteinExistence type="inferred from homology"/>
<dbReference type="NCBIfam" id="NF006008">
    <property type="entry name" value="PRK08139.1"/>
    <property type="match status" value="1"/>
</dbReference>
<comment type="similarity">
    <text evidence="1">Belongs to the enoyl-CoA hydratase/isomerase family.</text>
</comment>
<evidence type="ECO:0000313" key="7">
    <source>
        <dbReference type="EMBL" id="PWK14060.1"/>
    </source>
</evidence>
<dbReference type="InterPro" id="IPR029045">
    <property type="entry name" value="ClpP/crotonase-like_dom_sf"/>
</dbReference>
<dbReference type="InterPro" id="IPR001753">
    <property type="entry name" value="Enoyl-CoA_hydra/iso"/>
</dbReference>
<organism evidence="7 8">
    <name type="scientific">Psychrobacter immobilis</name>
    <dbReference type="NCBI Taxonomy" id="498"/>
    <lineage>
        <taxon>Bacteria</taxon>
        <taxon>Pseudomonadati</taxon>
        <taxon>Pseudomonadota</taxon>
        <taxon>Gammaproteobacteria</taxon>
        <taxon>Moraxellales</taxon>
        <taxon>Moraxellaceae</taxon>
        <taxon>Psychrobacter</taxon>
    </lineage>
</organism>
<protein>
    <recommendedName>
        <fullName evidence="6">Enoyl-CoA hydratase domain-containing protein 3, mitochondrial</fullName>
    </recommendedName>
</protein>
<dbReference type="GO" id="GO:0006631">
    <property type="term" value="P:fatty acid metabolic process"/>
    <property type="evidence" value="ECO:0007669"/>
    <property type="project" value="UniProtKB-KW"/>
</dbReference>
<keyword evidence="3" id="KW-0809">Transit peptide</keyword>
<dbReference type="InterPro" id="IPR014748">
    <property type="entry name" value="Enoyl-CoA_hydra_C"/>
</dbReference>
<dbReference type="SUPFAM" id="SSF52096">
    <property type="entry name" value="ClpP/crotonase"/>
    <property type="match status" value="1"/>
</dbReference>
<dbReference type="Gene3D" id="1.10.12.10">
    <property type="entry name" value="Lyase 2-enoyl-coa Hydratase, Chain A, domain 2"/>
    <property type="match status" value="1"/>
</dbReference>
<evidence type="ECO:0000256" key="4">
    <source>
        <dbReference type="ARBA" id="ARBA00023098"/>
    </source>
</evidence>
<accession>A0A2V1ZWD3</accession>
<evidence type="ECO:0000256" key="5">
    <source>
        <dbReference type="ARBA" id="ARBA00037410"/>
    </source>
</evidence>
<comment type="function">
    <text evidence="5">May play a role in fatty acid biosynthesis and insulin sensitivity.</text>
</comment>
<dbReference type="RefSeq" id="WP_211181242.1">
    <property type="nucleotide sequence ID" value="NZ_CAJGZY010000003.1"/>
</dbReference>
<dbReference type="GeneID" id="60254533"/>
<keyword evidence="8" id="KW-1185">Reference proteome</keyword>
<dbReference type="Gene3D" id="3.90.226.10">
    <property type="entry name" value="2-enoyl-CoA Hydratase, Chain A, domain 1"/>
    <property type="match status" value="1"/>
</dbReference>
<dbReference type="InterPro" id="IPR052377">
    <property type="entry name" value="Mitochondrial_ECH-domain"/>
</dbReference>
<dbReference type="CDD" id="cd06558">
    <property type="entry name" value="crotonase-like"/>
    <property type="match status" value="1"/>
</dbReference>
<evidence type="ECO:0000313" key="8">
    <source>
        <dbReference type="Proteomes" id="UP000245655"/>
    </source>
</evidence>
<sequence length="270" mass="29415">MTNSDVALDMDDFPVIRKDDRKSGVVTLTLNRPKQFNALSVELLSALQAELDSIAQDDNIRVVVIAANGKAFCAGHNLKEMRAHSDEAFQRALFQQCSHMMLTINRMPQVVIAKVQGIATAAGCQLVAACDLAVAADEAKFATSGINVGLFCSTPAVAVSRNLPRKQAFEMLITGEFIDAHTALQYGLINRVAPADQLEQVLQSLITAITTKSPVAVRTGKDMFYKQLDMSVEDAYDYASEVMTCNMMADDVSEGIDAFIEKRQAVWKGC</sequence>
<evidence type="ECO:0000256" key="3">
    <source>
        <dbReference type="ARBA" id="ARBA00022946"/>
    </source>
</evidence>
<keyword evidence="4" id="KW-0443">Lipid metabolism</keyword>
<gene>
    <name evidence="7" type="ORF">C8D84_10383</name>
</gene>
<dbReference type="PANTHER" id="PTHR43602">
    <property type="match status" value="1"/>
</dbReference>
<dbReference type="EMBL" id="QGGM01000003">
    <property type="protein sequence ID" value="PWK14060.1"/>
    <property type="molecule type" value="Genomic_DNA"/>
</dbReference>
<dbReference type="Pfam" id="PF00378">
    <property type="entry name" value="ECH_1"/>
    <property type="match status" value="1"/>
</dbReference>
<dbReference type="GO" id="GO:0016836">
    <property type="term" value="F:hydro-lyase activity"/>
    <property type="evidence" value="ECO:0007669"/>
    <property type="project" value="TreeGrafter"/>
</dbReference>
<comment type="caution">
    <text evidence="7">The sequence shown here is derived from an EMBL/GenBank/DDBJ whole genome shotgun (WGS) entry which is preliminary data.</text>
</comment>
<evidence type="ECO:0000256" key="2">
    <source>
        <dbReference type="ARBA" id="ARBA00022832"/>
    </source>
</evidence>